<accession>A0A1Y1ZHG7</accession>
<evidence type="ECO:0000256" key="6">
    <source>
        <dbReference type="SAM" id="MobiDB-lite"/>
    </source>
</evidence>
<dbReference type="InterPro" id="IPR002646">
    <property type="entry name" value="PolA_pol_head_dom"/>
</dbReference>
<evidence type="ECO:0000259" key="7">
    <source>
        <dbReference type="Pfam" id="PF01743"/>
    </source>
</evidence>
<dbReference type="Pfam" id="PF01743">
    <property type="entry name" value="PolyA_pol"/>
    <property type="match status" value="2"/>
</dbReference>
<evidence type="ECO:0000256" key="2">
    <source>
        <dbReference type="ARBA" id="ARBA00022679"/>
    </source>
</evidence>
<dbReference type="EMBL" id="MCFA01000083">
    <property type="protein sequence ID" value="ORY09639.1"/>
    <property type="molecule type" value="Genomic_DNA"/>
</dbReference>
<dbReference type="Gene3D" id="1.10.3090.10">
    <property type="entry name" value="cca-adding enzyme, domain 2"/>
    <property type="match status" value="1"/>
</dbReference>
<name>A0A1Y1ZHG7_9PLEO</name>
<evidence type="ECO:0000313" key="8">
    <source>
        <dbReference type="EMBL" id="ORY09639.1"/>
    </source>
</evidence>
<dbReference type="InterPro" id="IPR018870">
    <property type="entry name" value="Tti2"/>
</dbReference>
<keyword evidence="2 5" id="KW-0808">Transferase</keyword>
<feature type="domain" description="Poly A polymerase head" evidence="7">
    <location>
        <begin position="135"/>
        <end position="217"/>
    </location>
</feature>
<dbReference type="GO" id="GO:0005739">
    <property type="term" value="C:mitochondrion"/>
    <property type="evidence" value="ECO:0007669"/>
    <property type="project" value="UniProtKB-ARBA"/>
</dbReference>
<evidence type="ECO:0000256" key="3">
    <source>
        <dbReference type="ARBA" id="ARBA00022884"/>
    </source>
</evidence>
<dbReference type="InterPro" id="IPR043519">
    <property type="entry name" value="NT_sf"/>
</dbReference>
<keyword evidence="3 5" id="KW-0694">RNA-binding</keyword>
<dbReference type="PANTHER" id="PTHR13734:SF5">
    <property type="entry name" value="CCA TRNA NUCLEOTIDYLTRANSFERASE, MITOCHONDRIAL"/>
    <property type="match status" value="1"/>
</dbReference>
<evidence type="ECO:0000256" key="1">
    <source>
        <dbReference type="ARBA" id="ARBA00007265"/>
    </source>
</evidence>
<organism evidence="8 9">
    <name type="scientific">Clohesyomyces aquaticus</name>
    <dbReference type="NCBI Taxonomy" id="1231657"/>
    <lineage>
        <taxon>Eukaryota</taxon>
        <taxon>Fungi</taxon>
        <taxon>Dikarya</taxon>
        <taxon>Ascomycota</taxon>
        <taxon>Pezizomycotina</taxon>
        <taxon>Dothideomycetes</taxon>
        <taxon>Pleosporomycetidae</taxon>
        <taxon>Pleosporales</taxon>
        <taxon>Lindgomycetaceae</taxon>
        <taxon>Clohesyomyces</taxon>
    </lineage>
</organism>
<dbReference type="STRING" id="1231657.A0A1Y1ZHG7"/>
<dbReference type="SUPFAM" id="SSF81301">
    <property type="entry name" value="Nucleotidyltransferase"/>
    <property type="match status" value="1"/>
</dbReference>
<feature type="compositionally biased region" description="Polar residues" evidence="6">
    <location>
        <begin position="584"/>
        <end position="598"/>
    </location>
</feature>
<dbReference type="PANTHER" id="PTHR13734">
    <property type="entry name" value="TRNA-NUCLEOTIDYLTRANSFERASE"/>
    <property type="match status" value="1"/>
</dbReference>
<dbReference type="FunFam" id="3.30.460.10:FF:000019">
    <property type="entry name" value="tRNA nucleotidyltransferase cca2"/>
    <property type="match status" value="1"/>
</dbReference>
<feature type="compositionally biased region" description="Polar residues" evidence="6">
    <location>
        <begin position="548"/>
        <end position="557"/>
    </location>
</feature>
<evidence type="ECO:0000313" key="9">
    <source>
        <dbReference type="Proteomes" id="UP000193144"/>
    </source>
</evidence>
<evidence type="ECO:0000256" key="5">
    <source>
        <dbReference type="RuleBase" id="RU003953"/>
    </source>
</evidence>
<reference evidence="8 9" key="1">
    <citation type="submission" date="2016-07" db="EMBL/GenBank/DDBJ databases">
        <title>Pervasive Adenine N6-methylation of Active Genes in Fungi.</title>
        <authorList>
            <consortium name="DOE Joint Genome Institute"/>
            <person name="Mondo S.J."/>
            <person name="Dannebaum R.O."/>
            <person name="Kuo R.C."/>
            <person name="Labutti K."/>
            <person name="Haridas S."/>
            <person name="Kuo A."/>
            <person name="Salamov A."/>
            <person name="Ahrendt S.R."/>
            <person name="Lipzen A."/>
            <person name="Sullivan W."/>
            <person name="Andreopoulos W.B."/>
            <person name="Clum A."/>
            <person name="Lindquist E."/>
            <person name="Daum C."/>
            <person name="Ramamoorthy G.K."/>
            <person name="Gryganskyi A."/>
            <person name="Culley D."/>
            <person name="Magnuson J.K."/>
            <person name="James T.Y."/>
            <person name="O'Malley M.A."/>
            <person name="Stajich J.E."/>
            <person name="Spatafora J.W."/>
            <person name="Visel A."/>
            <person name="Grigoriev I.V."/>
        </authorList>
    </citation>
    <scope>NUCLEOTIDE SEQUENCE [LARGE SCALE GENOMIC DNA]</scope>
    <source>
        <strain evidence="8 9">CBS 115471</strain>
    </source>
</reference>
<dbReference type="GO" id="GO:0003723">
    <property type="term" value="F:RNA binding"/>
    <property type="evidence" value="ECO:0007669"/>
    <property type="project" value="UniProtKB-KW"/>
</dbReference>
<dbReference type="GO" id="GO:0052929">
    <property type="term" value="F:ATP:3'-cytidine-cytidine-tRNA adenylyltransferase activity"/>
    <property type="evidence" value="ECO:0007669"/>
    <property type="project" value="TreeGrafter"/>
</dbReference>
<evidence type="ECO:0000256" key="4">
    <source>
        <dbReference type="ARBA" id="ARBA00034736"/>
    </source>
</evidence>
<dbReference type="Gene3D" id="3.30.460.10">
    <property type="entry name" value="Beta Polymerase, domain 2"/>
    <property type="match status" value="1"/>
</dbReference>
<keyword evidence="9" id="KW-1185">Reference proteome</keyword>
<gene>
    <name evidence="8" type="ORF">BCR34DRAFT_625601</name>
</gene>
<protein>
    <recommendedName>
        <fullName evidence="7">Poly A polymerase head domain-containing protein</fullName>
    </recommendedName>
</protein>
<feature type="region of interest" description="Disordered" evidence="6">
    <location>
        <begin position="584"/>
        <end position="630"/>
    </location>
</feature>
<dbReference type="OrthoDB" id="445712at2759"/>
<dbReference type="GO" id="GO:0001680">
    <property type="term" value="P:tRNA 3'-terminal CCA addition"/>
    <property type="evidence" value="ECO:0007669"/>
    <property type="project" value="UniProtKB-ARBA"/>
</dbReference>
<comment type="caution">
    <text evidence="8">The sequence shown here is derived from an EMBL/GenBank/DDBJ whole genome shotgun (WGS) entry which is preliminary data.</text>
</comment>
<dbReference type="Pfam" id="PF10521">
    <property type="entry name" value="Tti2"/>
    <property type="match status" value="1"/>
</dbReference>
<sequence>MVSQSDATIELTEVESKLRQLLLDVAAFIDETSIPEVPETTVTVPEELVKEKIILRFTGGWVRDKLLGVASHDIDVAINKLTGFQFGMKMKEYLEIPGNAAKHGIEPPVEENGKANGKAKSRMIAPGLHKIEANPEKSKHLETVTTKIMGLDIDLVNLRKETYTEESRNPQMEFGTPQEDAMRRDATVNAMFYNLNTCEIEDFTGRGFEDMAVKIIRTPLEPYQTFKDDPLRVLRLIRFASRLNYKIDPEASKLMGNPEIKEALRIKISRERVGIETEKMLKGPDPHMALELIAKSSLYTTIFTDPTRENEHQPDVEYLSPASDFVQSVLQGNSSDIPENISKTLARNEEERYLAWICASLVPWADAPMVPHPKSTQRPLYAAMLVAREGIKAPNKVSDVVTASLQHGEEIRKLVDGCCTQLRRPNTKAVGDDATARDTLGMAIRRWGPTWRSQVLFSLIYEIVLGSTSRDRILNSYSTFLSHLSQEFLLEAYTFKPLITGTELAKALNTKPGPWMKDALDVVMAWQLRNPDITDPTEAIEAVKVVRESSSSTTSNPAPGKNSELPSRLASHFLQLTIRPLFSQNKSPSHPASRNPHPSLTPAGHAVPERPDQKSRFAGPEGLEDEKAQAWKDPKNAFTLDLLRWTLSALDSKGIEANWGLLVPPLLMMTDDLSLQWKSLGCEYLTLLLRSTSPSLLSRTGLGNLFEQTLVLLFMYLPTLSKESESVMLLSKAFPALVALGDVMYPKPTPKSTSTQESGTRDSAISTPRERFLDKLLRTCILAPLSHAEPSSYPHLATTLLSHLPPLISEMRIDSVKHLQVLLPLLSNILAEPLGLAYPPMLLQSVKGLQALVLNAWPRVARYRGEVMRGVCVCWVRCCEDVGRGEGVEEVKRELRECVGMLNAVCRSDEEVRGTWEEERGKLLAKEGRLRGLFEEY</sequence>
<dbReference type="Proteomes" id="UP000193144">
    <property type="component" value="Unassembled WGS sequence"/>
</dbReference>
<dbReference type="CDD" id="cd05398">
    <property type="entry name" value="NT_ClassII-CCAase"/>
    <property type="match status" value="1"/>
</dbReference>
<comment type="similarity">
    <text evidence="1 5">Belongs to the tRNA nucleotidyltransferase/poly(A) polymerase family.</text>
</comment>
<feature type="domain" description="Poly A polymerase head" evidence="7">
    <location>
        <begin position="55"/>
        <end position="94"/>
    </location>
</feature>
<proteinExistence type="inferred from homology"/>
<dbReference type="SUPFAM" id="SSF81891">
    <property type="entry name" value="Poly A polymerase C-terminal region-like"/>
    <property type="match status" value="1"/>
</dbReference>
<dbReference type="GO" id="GO:0110078">
    <property type="term" value="C:TTT Hsp90 cochaperone complex"/>
    <property type="evidence" value="ECO:0007669"/>
    <property type="project" value="InterPro"/>
</dbReference>
<dbReference type="AlphaFoldDB" id="A0A1Y1ZHG7"/>
<comment type="similarity">
    <text evidence="4">Belongs to the TTI2 family.</text>
</comment>
<dbReference type="GO" id="GO:0052927">
    <property type="term" value="F:CC tRNA cytidylyltransferase activity"/>
    <property type="evidence" value="ECO:0007669"/>
    <property type="project" value="TreeGrafter"/>
</dbReference>
<feature type="region of interest" description="Disordered" evidence="6">
    <location>
        <begin position="545"/>
        <end position="565"/>
    </location>
</feature>